<comment type="caution">
    <text evidence="2">The sequence shown here is derived from an EMBL/GenBank/DDBJ whole genome shotgun (WGS) entry which is preliminary data.</text>
</comment>
<keyword evidence="1" id="KW-1133">Transmembrane helix</keyword>
<feature type="transmembrane region" description="Helical" evidence="1">
    <location>
        <begin position="7"/>
        <end position="28"/>
    </location>
</feature>
<dbReference type="EMBL" id="SCWB01000009">
    <property type="protein sequence ID" value="TDM10633.1"/>
    <property type="molecule type" value="Genomic_DNA"/>
</dbReference>
<evidence type="ECO:0000313" key="2">
    <source>
        <dbReference type="EMBL" id="TDM10633.1"/>
    </source>
</evidence>
<dbReference type="Proteomes" id="UP000294802">
    <property type="component" value="Unassembled WGS sequence"/>
</dbReference>
<feature type="transmembrane region" description="Helical" evidence="1">
    <location>
        <begin position="68"/>
        <end position="89"/>
    </location>
</feature>
<feature type="transmembrane region" description="Helical" evidence="1">
    <location>
        <begin position="95"/>
        <end position="114"/>
    </location>
</feature>
<reference evidence="2 3" key="1">
    <citation type="submission" date="2019-01" db="EMBL/GenBank/DDBJ databases">
        <title>Draft genome sequences of the type strains of six Macrococcus species.</title>
        <authorList>
            <person name="Mazhar S."/>
            <person name="Altermann E."/>
            <person name="Hill C."/>
            <person name="Mcauliffe O."/>
        </authorList>
    </citation>
    <scope>NUCLEOTIDE SEQUENCE [LARGE SCALE GENOMIC DNA]</scope>
    <source>
        <strain evidence="2 3">CCM4815</strain>
    </source>
</reference>
<dbReference type="AlphaFoldDB" id="A0A4R6BU48"/>
<evidence type="ECO:0000313" key="3">
    <source>
        <dbReference type="Proteomes" id="UP000294802"/>
    </source>
</evidence>
<feature type="transmembrane region" description="Helical" evidence="1">
    <location>
        <begin position="34"/>
        <end position="56"/>
    </location>
</feature>
<dbReference type="Pfam" id="PF10710">
    <property type="entry name" value="DUF2512"/>
    <property type="match status" value="1"/>
</dbReference>
<dbReference type="InterPro" id="IPR019649">
    <property type="entry name" value="DUF2512"/>
</dbReference>
<gene>
    <name evidence="2" type="ORF">ERX29_06200</name>
</gene>
<protein>
    <submittedName>
        <fullName evidence="2">DUF2512 family protein</fullName>
    </submittedName>
</protein>
<keyword evidence="3" id="KW-1185">Reference proteome</keyword>
<proteinExistence type="predicted"/>
<sequence>MNHLKAILTKFVVITLVLLIVLTLIFDVPFMDTLWISIVTTLLAYLLGDLGIFNMAGRPGEFTKRNGLAAVADLLLSFLTIWLMARALTGNNDDMFWPAALSALAITGGEWLFFHKFVDRAVFNRTGKDEVSHTRP</sequence>
<evidence type="ECO:0000256" key="1">
    <source>
        <dbReference type="SAM" id="Phobius"/>
    </source>
</evidence>
<keyword evidence="1" id="KW-0472">Membrane</keyword>
<dbReference type="RefSeq" id="WP_133443835.1">
    <property type="nucleotide sequence ID" value="NZ_SCWB01000009.1"/>
</dbReference>
<dbReference type="OrthoDB" id="2111682at2"/>
<organism evidence="2 3">
    <name type="scientific">Macrococcus lamae</name>
    <dbReference type="NCBI Taxonomy" id="198484"/>
    <lineage>
        <taxon>Bacteria</taxon>
        <taxon>Bacillati</taxon>
        <taxon>Bacillota</taxon>
        <taxon>Bacilli</taxon>
        <taxon>Bacillales</taxon>
        <taxon>Staphylococcaceae</taxon>
        <taxon>Macrococcus</taxon>
    </lineage>
</organism>
<name>A0A4R6BU48_9STAP</name>
<keyword evidence="1" id="KW-0812">Transmembrane</keyword>
<accession>A0A4R6BU48</accession>